<protein>
    <submittedName>
        <fullName evidence="2">RHS repeat-associated protein</fullName>
    </submittedName>
</protein>
<name>A0A2M8WV79_9MICO</name>
<sequence length="639" mass="65783">MADTVISGLQLEAASAFSVKRAVGLGGEDDQSSTTYSYDAAGNTIKQVTTIGARSFTYGASYDTVGDMVTQTLPGGVTQTNAYSPRDGRQTSLAYDGTAADGSSVAMLAWTLVSDSQGRTTRVDTNAAVGTDGTTGYASIGRTLGYTYDTAGRLTDVVDARGGACQDRSYGFDDNGNRTSQTTTTVTGTDCTVAANTTTTVTKTWGYDGADRIARDAAVHAVVAGTDDNGNPTSTTTDTGSTTSYTYDGLGRVTTLPAGDTPAAQSAEATGQPVTAGDVTLGYYDTDAAHTTTTGGTTTTYTLDPAGRRGTSTVTKPGADTVSTVMDFGDGSDNPSYATQTTGTGAPVVSVYGSSIGGDLGFNTTGTTATLDLADPHGDTITTLTIPTDGSVALLASPIQAFDEYGNTCTNLTATGDDGNLTDGDTTTSSATGAIHYGALGAKQRATDTTGLALMGARLYNPAAGQFTSTDPVAGGNTTAYAYPQDPINSFDLNGQFGWRKWIKRGVATLGVAAAVACIAATAGICGVAAIAAGSASILSNGWGWRHHEMSGRSFALNTAFDFGSMFVPGVRAVRRFPGAHTRFGASMLNGRGGRALRTARRMPRPSVRQSFRHHPWRSAGRTGFNVYSGYRSVRGSWY</sequence>
<dbReference type="RefSeq" id="WP_170044553.1">
    <property type="nucleotide sequence ID" value="NZ_PGTZ01000006.1"/>
</dbReference>
<organism evidence="2 3">
    <name type="scientific">Luteimicrobium subarcticum</name>
    <dbReference type="NCBI Taxonomy" id="620910"/>
    <lineage>
        <taxon>Bacteria</taxon>
        <taxon>Bacillati</taxon>
        <taxon>Actinomycetota</taxon>
        <taxon>Actinomycetes</taxon>
        <taxon>Micrococcales</taxon>
        <taxon>Luteimicrobium</taxon>
    </lineage>
</organism>
<dbReference type="Proteomes" id="UP000231586">
    <property type="component" value="Unassembled WGS sequence"/>
</dbReference>
<feature type="compositionally biased region" description="Low complexity" evidence="1">
    <location>
        <begin position="225"/>
        <end position="244"/>
    </location>
</feature>
<dbReference type="NCBIfam" id="TIGR01643">
    <property type="entry name" value="YD_repeat_2x"/>
    <property type="match status" value="1"/>
</dbReference>
<dbReference type="AlphaFoldDB" id="A0A2M8WV79"/>
<dbReference type="Gene3D" id="2.180.10.10">
    <property type="entry name" value="RHS repeat-associated core"/>
    <property type="match status" value="1"/>
</dbReference>
<dbReference type="PANTHER" id="PTHR32305:SF15">
    <property type="entry name" value="PROTEIN RHSA-RELATED"/>
    <property type="match status" value="1"/>
</dbReference>
<dbReference type="NCBIfam" id="TIGR03696">
    <property type="entry name" value="Rhs_assc_core"/>
    <property type="match status" value="1"/>
</dbReference>
<dbReference type="InterPro" id="IPR031325">
    <property type="entry name" value="RHS_repeat"/>
</dbReference>
<evidence type="ECO:0000256" key="1">
    <source>
        <dbReference type="SAM" id="MobiDB-lite"/>
    </source>
</evidence>
<dbReference type="Pfam" id="PF05593">
    <property type="entry name" value="RHS_repeat"/>
    <property type="match status" value="1"/>
</dbReference>
<dbReference type="InterPro" id="IPR006530">
    <property type="entry name" value="YD"/>
</dbReference>
<reference evidence="2 3" key="1">
    <citation type="submission" date="2017-11" db="EMBL/GenBank/DDBJ databases">
        <title>Genomic Encyclopedia of Archaeal and Bacterial Type Strains, Phase II (KMG-II): From Individual Species to Whole Genera.</title>
        <authorList>
            <person name="Goeker M."/>
        </authorList>
    </citation>
    <scope>NUCLEOTIDE SEQUENCE [LARGE SCALE GENOMIC DNA]</scope>
    <source>
        <strain evidence="2 3">DSM 22413</strain>
    </source>
</reference>
<proteinExistence type="predicted"/>
<dbReference type="InterPro" id="IPR050708">
    <property type="entry name" value="T6SS_VgrG/RHS"/>
</dbReference>
<feature type="region of interest" description="Disordered" evidence="1">
    <location>
        <begin position="224"/>
        <end position="244"/>
    </location>
</feature>
<accession>A0A2M8WV79</accession>
<keyword evidence="3" id="KW-1185">Reference proteome</keyword>
<comment type="caution">
    <text evidence="2">The sequence shown here is derived from an EMBL/GenBank/DDBJ whole genome shotgun (WGS) entry which is preliminary data.</text>
</comment>
<gene>
    <name evidence="2" type="ORF">CLV34_0677</name>
</gene>
<dbReference type="EMBL" id="PGTZ01000006">
    <property type="protein sequence ID" value="PJI94829.1"/>
    <property type="molecule type" value="Genomic_DNA"/>
</dbReference>
<evidence type="ECO:0000313" key="3">
    <source>
        <dbReference type="Proteomes" id="UP000231586"/>
    </source>
</evidence>
<dbReference type="PANTHER" id="PTHR32305">
    <property type="match status" value="1"/>
</dbReference>
<dbReference type="InterPro" id="IPR022385">
    <property type="entry name" value="Rhs_assc_core"/>
</dbReference>
<evidence type="ECO:0000313" key="2">
    <source>
        <dbReference type="EMBL" id="PJI94829.1"/>
    </source>
</evidence>